<dbReference type="Gene3D" id="2.60.40.1490">
    <property type="entry name" value="Histone chaperone ASF1-like"/>
    <property type="match status" value="1"/>
</dbReference>
<dbReference type="HOGENOM" id="CLU_060354_0_1_1"/>
<evidence type="ECO:0000256" key="7">
    <source>
        <dbReference type="PIRNR" id="PIRNR037759"/>
    </source>
</evidence>
<keyword evidence="3" id="KW-0805">Transcription regulation</keyword>
<evidence type="ECO:0000256" key="6">
    <source>
        <dbReference type="ARBA" id="ARBA00023242"/>
    </source>
</evidence>
<comment type="subcellular location">
    <subcellularLocation>
        <location evidence="1 7">Nucleus</location>
    </subcellularLocation>
</comment>
<dbReference type="GO" id="GO:0042393">
    <property type="term" value="F:histone binding"/>
    <property type="evidence" value="ECO:0007669"/>
    <property type="project" value="InterPro"/>
</dbReference>
<feature type="region of interest" description="Disordered" evidence="8">
    <location>
        <begin position="188"/>
        <end position="254"/>
    </location>
</feature>
<evidence type="ECO:0000313" key="10">
    <source>
        <dbReference type="Proteomes" id="UP000029725"/>
    </source>
</evidence>
<dbReference type="SUPFAM" id="SSF101546">
    <property type="entry name" value="ASF1-like"/>
    <property type="match status" value="1"/>
</dbReference>
<keyword evidence="6" id="KW-0539">Nucleus</keyword>
<evidence type="ECO:0000256" key="8">
    <source>
        <dbReference type="SAM" id="MobiDB-lite"/>
    </source>
</evidence>
<dbReference type="OrthoDB" id="29755at2759"/>
<dbReference type="GO" id="GO:0006334">
    <property type="term" value="P:nucleosome assembly"/>
    <property type="evidence" value="ECO:0007669"/>
    <property type="project" value="InterPro"/>
</dbReference>
<dbReference type="InterPro" id="IPR036747">
    <property type="entry name" value="ASF1-like_sf"/>
</dbReference>
<keyword evidence="4" id="KW-0804">Transcription</keyword>
<evidence type="ECO:0000256" key="1">
    <source>
        <dbReference type="ARBA" id="ARBA00004123"/>
    </source>
</evidence>
<dbReference type="GO" id="GO:0006337">
    <property type="term" value="P:nucleosome disassembly"/>
    <property type="evidence" value="ECO:0007669"/>
    <property type="project" value="InterPro"/>
</dbReference>
<dbReference type="RefSeq" id="XP_013236959.1">
    <property type="nucleotide sequence ID" value="XM_013381505.1"/>
</dbReference>
<dbReference type="Pfam" id="PF04729">
    <property type="entry name" value="ASF1_hist_chap"/>
    <property type="match status" value="1"/>
</dbReference>
<dbReference type="PANTHER" id="PTHR12040">
    <property type="entry name" value="ANTI-SILENCING PROTEIN 1"/>
    <property type="match status" value="1"/>
</dbReference>
<organism evidence="9 10">
    <name type="scientific">Mitosporidium daphniae</name>
    <dbReference type="NCBI Taxonomy" id="1485682"/>
    <lineage>
        <taxon>Eukaryota</taxon>
        <taxon>Fungi</taxon>
        <taxon>Fungi incertae sedis</taxon>
        <taxon>Microsporidia</taxon>
        <taxon>Mitosporidium</taxon>
    </lineage>
</organism>
<comment type="caution">
    <text evidence="9">The sequence shown here is derived from an EMBL/GenBank/DDBJ whole genome shotgun (WGS) entry which is preliminary data.</text>
</comment>
<dbReference type="PIRSF" id="PIRSF037759">
    <property type="entry name" value="Histone_Asf1"/>
    <property type="match status" value="1"/>
</dbReference>
<sequence>MASVNILNVKILNNLAAFTDPLRFEITFECLCPLDEDLNWKLIYVGSAESAKYDQVLDSIMVGPVPVGVNRFLFETDSPRPELIPQHEIRGVTVLLLTCSYVEQEFIRIGYYVDTDFNDEFLKEVMPDDAPINISLLRRKIIEDKPRVTRFNIIWDAAKIAQSKAVGNELFEIPEELLAIKEPSNFEYSDSDLEESDNSIDNGDDDEISGSDEEDISQTDNELSDGLGDDEEIVSSENDHPNALHQITVMDTAE</sequence>
<comment type="function">
    <text evidence="7">Histone chaperone that facilitates histone deposition and histone exchange and removal during nucleosome assembly and disassembly.</text>
</comment>
<evidence type="ECO:0000256" key="5">
    <source>
        <dbReference type="ARBA" id="ARBA00023186"/>
    </source>
</evidence>
<dbReference type="GO" id="GO:0005634">
    <property type="term" value="C:nucleus"/>
    <property type="evidence" value="ECO:0007669"/>
    <property type="project" value="UniProtKB-SubCell"/>
</dbReference>
<gene>
    <name evidence="9" type="ORF">DI09_67p200</name>
</gene>
<dbReference type="PANTHER" id="PTHR12040:SF0">
    <property type="entry name" value="HISTONE CHAPERONE ASF1"/>
    <property type="match status" value="1"/>
</dbReference>
<comment type="subunit">
    <text evidence="7">Interacts with histone H3.</text>
</comment>
<feature type="compositionally biased region" description="Acidic residues" evidence="8">
    <location>
        <begin position="189"/>
        <end position="217"/>
    </location>
</feature>
<accession>A0A098VN72</accession>
<keyword evidence="10" id="KW-1185">Reference proteome</keyword>
<dbReference type="VEuPathDB" id="MicrosporidiaDB:DI09_67p200"/>
<evidence type="ECO:0000256" key="4">
    <source>
        <dbReference type="ARBA" id="ARBA00023163"/>
    </source>
</evidence>
<name>A0A098VN72_9MICR</name>
<dbReference type="GO" id="GO:0000785">
    <property type="term" value="C:chromatin"/>
    <property type="evidence" value="ECO:0007669"/>
    <property type="project" value="TreeGrafter"/>
</dbReference>
<keyword evidence="5" id="KW-0143">Chaperone</keyword>
<comment type="similarity">
    <text evidence="2 7">Belongs to the ASF1 family.</text>
</comment>
<reference evidence="9 10" key="1">
    <citation type="submission" date="2014-04" db="EMBL/GenBank/DDBJ databases">
        <title>A new species of microsporidia sheds light on the evolution of extreme parasitism.</title>
        <authorList>
            <person name="Haag K.L."/>
            <person name="James T.Y."/>
            <person name="Larsson R."/>
            <person name="Schaer T.M."/>
            <person name="Refardt D."/>
            <person name="Pombert J.-F."/>
            <person name="Ebert D."/>
        </authorList>
    </citation>
    <scope>NUCLEOTIDE SEQUENCE [LARGE SCALE GENOMIC DNA]</scope>
    <source>
        <strain evidence="9 10">UGP3</strain>
        <tissue evidence="9">Spores</tissue>
    </source>
</reference>
<evidence type="ECO:0000256" key="3">
    <source>
        <dbReference type="ARBA" id="ARBA00023015"/>
    </source>
</evidence>
<dbReference type="AlphaFoldDB" id="A0A098VN72"/>
<proteinExistence type="inferred from homology"/>
<protein>
    <recommendedName>
        <fullName evidence="7">Histone chaperone</fullName>
    </recommendedName>
</protein>
<dbReference type="Proteomes" id="UP000029725">
    <property type="component" value="Unassembled WGS sequence"/>
</dbReference>
<dbReference type="InterPro" id="IPR006818">
    <property type="entry name" value="ASF1-like"/>
</dbReference>
<dbReference type="InterPro" id="IPR017282">
    <property type="entry name" value="Hist_deposition_Asf1"/>
</dbReference>
<evidence type="ECO:0000256" key="2">
    <source>
        <dbReference type="ARBA" id="ARBA00006051"/>
    </source>
</evidence>
<dbReference type="GO" id="GO:0006335">
    <property type="term" value="P:DNA replication-dependent chromatin assembly"/>
    <property type="evidence" value="ECO:0007669"/>
    <property type="project" value="TreeGrafter"/>
</dbReference>
<evidence type="ECO:0000313" key="9">
    <source>
        <dbReference type="EMBL" id="KGG50532.1"/>
    </source>
</evidence>
<dbReference type="GeneID" id="25260590"/>
<dbReference type="EMBL" id="JMKJ01000576">
    <property type="protein sequence ID" value="KGG50532.1"/>
    <property type="molecule type" value="Genomic_DNA"/>
</dbReference>